<evidence type="ECO:0000256" key="9">
    <source>
        <dbReference type="ARBA" id="ARBA00022679"/>
    </source>
</evidence>
<feature type="domain" description="Pyruvate kinase barrel" evidence="21">
    <location>
        <begin position="1"/>
        <end position="327"/>
    </location>
</feature>
<keyword evidence="10" id="KW-0479">Metal-binding</keyword>
<dbReference type="GO" id="GO:0004743">
    <property type="term" value="F:pyruvate kinase activity"/>
    <property type="evidence" value="ECO:0007669"/>
    <property type="project" value="UniProtKB-UniRule"/>
</dbReference>
<evidence type="ECO:0000256" key="10">
    <source>
        <dbReference type="ARBA" id="ARBA00022723"/>
    </source>
</evidence>
<comment type="catalytic activity">
    <reaction evidence="18 20">
        <text>pyruvate + ATP = phosphoenolpyruvate + ADP + H(+)</text>
        <dbReference type="Rhea" id="RHEA:18157"/>
        <dbReference type="ChEBI" id="CHEBI:15361"/>
        <dbReference type="ChEBI" id="CHEBI:15378"/>
        <dbReference type="ChEBI" id="CHEBI:30616"/>
        <dbReference type="ChEBI" id="CHEBI:58702"/>
        <dbReference type="ChEBI" id="CHEBI:456216"/>
        <dbReference type="EC" id="2.7.1.40"/>
    </reaction>
</comment>
<comment type="similarity">
    <text evidence="5 20">Belongs to the pyruvate kinase family.</text>
</comment>
<feature type="domain" description="PEP-utilising enzyme mobile" evidence="22">
    <location>
        <begin position="508"/>
        <end position="577"/>
    </location>
</feature>
<dbReference type="GO" id="GO:0030955">
    <property type="term" value="F:potassium ion binding"/>
    <property type="evidence" value="ECO:0007669"/>
    <property type="project" value="UniProtKB-UniRule"/>
</dbReference>
<dbReference type="EMBL" id="JADOFP010000005">
    <property type="protein sequence ID" value="MBF7115269.1"/>
    <property type="molecule type" value="Genomic_DNA"/>
</dbReference>
<evidence type="ECO:0000256" key="4">
    <source>
        <dbReference type="ARBA" id="ARBA00006237"/>
    </source>
</evidence>
<dbReference type="NCBIfam" id="NF004978">
    <property type="entry name" value="PRK06354.1"/>
    <property type="match status" value="1"/>
</dbReference>
<protein>
    <recommendedName>
        <fullName evidence="8 19">Pyruvate kinase</fullName>
        <ecNumber evidence="7 19">2.7.1.40</ecNumber>
    </recommendedName>
</protein>
<dbReference type="FunFam" id="2.40.33.10:FF:000001">
    <property type="entry name" value="Pyruvate kinase"/>
    <property type="match status" value="1"/>
</dbReference>
<dbReference type="FunFam" id="3.40.1380.20:FF:000013">
    <property type="entry name" value="Pyruvate kinase"/>
    <property type="match status" value="1"/>
</dbReference>
<evidence type="ECO:0000256" key="2">
    <source>
        <dbReference type="ARBA" id="ARBA00001958"/>
    </source>
</evidence>
<reference evidence="24" key="1">
    <citation type="submission" date="2020-11" db="EMBL/GenBank/DDBJ databases">
        <title>Antibiotic susceptibility profiles of Pediococcus pentosaceus from various origins and their implications for the safety assessment of strains with food-technology applications.</title>
        <authorList>
            <person name="Shani N."/>
            <person name="Oberhaensli S."/>
            <person name="Arias E."/>
        </authorList>
    </citation>
    <scope>NUCLEOTIDE SEQUENCE</scope>
    <source>
        <strain evidence="24">FAM 24207</strain>
    </source>
</reference>
<dbReference type="Gene3D" id="3.40.1380.20">
    <property type="entry name" value="Pyruvate kinase, C-terminal domain"/>
    <property type="match status" value="1"/>
</dbReference>
<dbReference type="PRINTS" id="PR01050">
    <property type="entry name" value="PYRUVTKNASE"/>
</dbReference>
<keyword evidence="16 20" id="KW-0324">Glycolysis</keyword>
<evidence type="ECO:0000259" key="22">
    <source>
        <dbReference type="Pfam" id="PF00391"/>
    </source>
</evidence>
<dbReference type="Pfam" id="PF02887">
    <property type="entry name" value="PK_C"/>
    <property type="match status" value="1"/>
</dbReference>
<dbReference type="SUPFAM" id="SSF51621">
    <property type="entry name" value="Phosphoenolpyruvate/pyruvate domain"/>
    <property type="match status" value="1"/>
</dbReference>
<dbReference type="InterPro" id="IPR001697">
    <property type="entry name" value="Pyr_Knase"/>
</dbReference>
<dbReference type="EC" id="2.7.1.40" evidence="7 19"/>
<comment type="caution">
    <text evidence="24">The sequence shown here is derived from an EMBL/GenBank/DDBJ whole genome shotgun (WGS) entry which is preliminary data.</text>
</comment>
<dbReference type="GO" id="GO:0016301">
    <property type="term" value="F:kinase activity"/>
    <property type="evidence" value="ECO:0007669"/>
    <property type="project" value="UniProtKB-KW"/>
</dbReference>
<accession>A0AB73HG86</accession>
<evidence type="ECO:0000256" key="5">
    <source>
        <dbReference type="ARBA" id="ARBA00008663"/>
    </source>
</evidence>
<dbReference type="InterPro" id="IPR015795">
    <property type="entry name" value="Pyrv_Knase_C"/>
</dbReference>
<dbReference type="GO" id="GO:0005524">
    <property type="term" value="F:ATP binding"/>
    <property type="evidence" value="ECO:0007669"/>
    <property type="project" value="UniProtKB-KW"/>
</dbReference>
<dbReference type="Pfam" id="PF00224">
    <property type="entry name" value="PK"/>
    <property type="match status" value="1"/>
</dbReference>
<dbReference type="Proteomes" id="UP001194632">
    <property type="component" value="Unassembled WGS sequence"/>
</dbReference>
<evidence type="ECO:0000256" key="3">
    <source>
        <dbReference type="ARBA" id="ARBA00004997"/>
    </source>
</evidence>
<dbReference type="RefSeq" id="WP_195749798.1">
    <property type="nucleotide sequence ID" value="NZ_JADOFP010000005.1"/>
</dbReference>
<feature type="domain" description="Pyruvate kinase C-terminal" evidence="23">
    <location>
        <begin position="359"/>
        <end position="470"/>
    </location>
</feature>
<sequence length="587" mass="62873">MKKTKIVSTLGPASTSVDTIVKLIEAGANVFRFNFSHGDHEEHLGRYNMVKEAEKITGKSVGILLDTKGAEIRTTPQKDGNQEYHTNDKVRISMDDTLETTKEKIAVTYDGLFDDVHVGGHVLFDDGLLDFKIDEKDEKNRELVAHATNNGVLGSRKGTNAPGVSINLPGITEKDADDIRFGLESMNINFIAASFVRKPQDVLEIRELLEEKNMEDVQIFPKIESQEGIDNTDEILKVSDGIMIARGDMGVEIPAENVPLVQKTLIKKCNAVGLPVITATQMLDSMIENPRPTRAEASDVANAVWDGTDATMLSGESANGDYPVEAVATMAKIDEKAENAMAEDGNLQINTFDQSDVTETISAAVARAAKNLGVKTIVAATQSGYTARMISKYRPDADILAITFDERVRRGLMVNWGVHPIIADRPSTTDEMFELAANKAVDLGLAKEGDLILVVAGVPVGESGTTNIMKLQLIGSKLASGQGVGDETVIGKAVVATSADEANKKAVEGGVLVTKTTDKDYLPAIEKSSALVVENGGLTSHTAVVGISMGIPVIVGVQNATSILSDDELITVDSRRGIIYHGASNSL</sequence>
<keyword evidence="9 20" id="KW-0808">Transferase</keyword>
<evidence type="ECO:0000256" key="1">
    <source>
        <dbReference type="ARBA" id="ARBA00001946"/>
    </source>
</evidence>
<evidence type="ECO:0000256" key="20">
    <source>
        <dbReference type="RuleBase" id="RU000504"/>
    </source>
</evidence>
<dbReference type="SUPFAM" id="SSF50800">
    <property type="entry name" value="PK beta-barrel domain-like"/>
    <property type="match status" value="1"/>
</dbReference>
<dbReference type="Gene3D" id="2.40.33.10">
    <property type="entry name" value="PK beta-barrel domain-like"/>
    <property type="match status" value="1"/>
</dbReference>
<dbReference type="Gene3D" id="3.20.20.60">
    <property type="entry name" value="Phosphoenolpyruvate-binding domains"/>
    <property type="match status" value="1"/>
</dbReference>
<dbReference type="InterPro" id="IPR011037">
    <property type="entry name" value="Pyrv_Knase-like_insert_dom_sf"/>
</dbReference>
<evidence type="ECO:0000313" key="25">
    <source>
        <dbReference type="Proteomes" id="UP001194632"/>
    </source>
</evidence>
<evidence type="ECO:0000256" key="8">
    <source>
        <dbReference type="ARBA" id="ARBA00018587"/>
    </source>
</evidence>
<keyword evidence="11" id="KW-0547">Nucleotide-binding</keyword>
<dbReference type="AlphaFoldDB" id="A0AB73HG86"/>
<comment type="cofactor">
    <cofactor evidence="1">
        <name>Mg(2+)</name>
        <dbReference type="ChEBI" id="CHEBI:18420"/>
    </cofactor>
</comment>
<dbReference type="NCBIfam" id="NF004491">
    <property type="entry name" value="PRK05826.1"/>
    <property type="match status" value="1"/>
</dbReference>
<comment type="subunit">
    <text evidence="6">Homotetramer.</text>
</comment>
<dbReference type="InterPro" id="IPR015793">
    <property type="entry name" value="Pyrv_Knase_brl"/>
</dbReference>
<dbReference type="InterPro" id="IPR036918">
    <property type="entry name" value="Pyrv_Knase_C_sf"/>
</dbReference>
<proteinExistence type="inferred from homology"/>
<evidence type="ECO:0000256" key="11">
    <source>
        <dbReference type="ARBA" id="ARBA00022741"/>
    </source>
</evidence>
<dbReference type="SUPFAM" id="SSF52935">
    <property type="entry name" value="PK C-terminal domain-like"/>
    <property type="match status" value="1"/>
</dbReference>
<evidence type="ECO:0000256" key="15">
    <source>
        <dbReference type="ARBA" id="ARBA00022958"/>
    </source>
</evidence>
<comment type="pathway">
    <text evidence="3 20">Carbohydrate degradation; glycolysis; pyruvate from D-glyceraldehyde 3-phosphate: step 5/5.</text>
</comment>
<dbReference type="InterPro" id="IPR008279">
    <property type="entry name" value="PEP-util_enz_mobile_dom"/>
</dbReference>
<keyword evidence="13" id="KW-0067">ATP-binding</keyword>
<keyword evidence="12 20" id="KW-0418">Kinase</keyword>
<keyword evidence="14 20" id="KW-0460">Magnesium</keyword>
<dbReference type="InterPro" id="IPR015806">
    <property type="entry name" value="Pyrv_Knase_insert_dom_sf"/>
</dbReference>
<keyword evidence="17 24" id="KW-0670">Pyruvate</keyword>
<evidence type="ECO:0000256" key="14">
    <source>
        <dbReference type="ARBA" id="ARBA00022842"/>
    </source>
</evidence>
<evidence type="ECO:0000259" key="21">
    <source>
        <dbReference type="Pfam" id="PF00224"/>
    </source>
</evidence>
<evidence type="ECO:0000256" key="19">
    <source>
        <dbReference type="NCBIfam" id="TIGR01064"/>
    </source>
</evidence>
<gene>
    <name evidence="24" type="primary">pyk</name>
    <name evidence="24" type="ORF">ITQ90_07220</name>
</gene>
<dbReference type="FunFam" id="3.50.30.10:FF:000004">
    <property type="entry name" value="Pyruvate kinase"/>
    <property type="match status" value="1"/>
</dbReference>
<organism evidence="24 25">
    <name type="scientific">Pediococcus pentosaceus</name>
    <dbReference type="NCBI Taxonomy" id="1255"/>
    <lineage>
        <taxon>Bacteria</taxon>
        <taxon>Bacillati</taxon>
        <taxon>Bacillota</taxon>
        <taxon>Bacilli</taxon>
        <taxon>Lactobacillales</taxon>
        <taxon>Lactobacillaceae</taxon>
        <taxon>Pediococcus</taxon>
    </lineage>
</organism>
<evidence type="ECO:0000256" key="17">
    <source>
        <dbReference type="ARBA" id="ARBA00023317"/>
    </source>
</evidence>
<dbReference type="PANTHER" id="PTHR11817">
    <property type="entry name" value="PYRUVATE KINASE"/>
    <property type="match status" value="1"/>
</dbReference>
<evidence type="ECO:0000256" key="16">
    <source>
        <dbReference type="ARBA" id="ARBA00023152"/>
    </source>
</evidence>
<comment type="cofactor">
    <cofactor evidence="2">
        <name>K(+)</name>
        <dbReference type="ChEBI" id="CHEBI:29103"/>
    </cofactor>
</comment>
<dbReference type="Gene3D" id="3.50.30.10">
    <property type="entry name" value="Phosphohistidine domain"/>
    <property type="match status" value="1"/>
</dbReference>
<evidence type="ECO:0000313" key="24">
    <source>
        <dbReference type="EMBL" id="MBF7115269.1"/>
    </source>
</evidence>
<dbReference type="NCBIfam" id="TIGR01064">
    <property type="entry name" value="pyruv_kin"/>
    <property type="match status" value="1"/>
</dbReference>
<dbReference type="Pfam" id="PF00391">
    <property type="entry name" value="PEP-utilizers"/>
    <property type="match status" value="1"/>
</dbReference>
<dbReference type="InterPro" id="IPR015813">
    <property type="entry name" value="Pyrv/PenolPyrv_kinase-like_dom"/>
</dbReference>
<evidence type="ECO:0000256" key="13">
    <source>
        <dbReference type="ARBA" id="ARBA00022840"/>
    </source>
</evidence>
<name>A0AB73HG86_PEDPE</name>
<comment type="similarity">
    <text evidence="4">In the C-terminal section; belongs to the PEP-utilizing enzyme family.</text>
</comment>
<evidence type="ECO:0000256" key="6">
    <source>
        <dbReference type="ARBA" id="ARBA00011881"/>
    </source>
</evidence>
<keyword evidence="15" id="KW-0630">Potassium</keyword>
<evidence type="ECO:0000256" key="12">
    <source>
        <dbReference type="ARBA" id="ARBA00022777"/>
    </source>
</evidence>
<dbReference type="FunFam" id="3.20.20.60:FF:000025">
    <property type="entry name" value="Pyruvate kinase"/>
    <property type="match status" value="1"/>
</dbReference>
<evidence type="ECO:0000256" key="7">
    <source>
        <dbReference type="ARBA" id="ARBA00012142"/>
    </source>
</evidence>
<dbReference type="GO" id="GO:0000287">
    <property type="term" value="F:magnesium ion binding"/>
    <property type="evidence" value="ECO:0007669"/>
    <property type="project" value="UniProtKB-UniRule"/>
</dbReference>
<evidence type="ECO:0000256" key="18">
    <source>
        <dbReference type="ARBA" id="ARBA00048152"/>
    </source>
</evidence>
<dbReference type="InterPro" id="IPR040442">
    <property type="entry name" value="Pyrv_kinase-like_dom_sf"/>
</dbReference>
<evidence type="ECO:0000259" key="23">
    <source>
        <dbReference type="Pfam" id="PF02887"/>
    </source>
</evidence>